<reference evidence="2 3" key="1">
    <citation type="submission" date="2023-12" db="EMBL/GenBank/DDBJ databases">
        <title>Streptomyces sp. V4-01.</title>
        <authorList>
            <person name="Somphong A."/>
            <person name="Phongsopitanun W."/>
        </authorList>
    </citation>
    <scope>NUCLEOTIDE SEQUENCE [LARGE SCALE GENOMIC DNA]</scope>
    <source>
        <strain evidence="2 3">V4-01</strain>
    </source>
</reference>
<evidence type="ECO:0000256" key="1">
    <source>
        <dbReference type="SAM" id="Phobius"/>
    </source>
</evidence>
<comment type="caution">
    <text evidence="2">The sequence shown here is derived from an EMBL/GenBank/DDBJ whole genome shotgun (WGS) entry which is preliminary data.</text>
</comment>
<keyword evidence="1" id="KW-0812">Transmembrane</keyword>
<dbReference type="InterPro" id="IPR046095">
    <property type="entry name" value="DUF6113"/>
</dbReference>
<dbReference type="Pfam" id="PF19608">
    <property type="entry name" value="DUF6113"/>
    <property type="match status" value="1"/>
</dbReference>
<keyword evidence="1" id="KW-1133">Transmembrane helix</keyword>
<feature type="transmembrane region" description="Helical" evidence="1">
    <location>
        <begin position="87"/>
        <end position="112"/>
    </location>
</feature>
<sequence>MKGGLSGPPRVAALVLLGVLGALVAAAGALVQAGLFPGGLLLALGGCVALFYGGLKLTGSRIGVVVPAVVWVVGVILLSTSRPEGDFLFAAGVGPYVYLLGGAGAAVICATLPQTLPQLPGSGRNTA</sequence>
<dbReference type="RefSeq" id="WP_330795837.1">
    <property type="nucleotide sequence ID" value="NZ_JAZEWV010000011.1"/>
</dbReference>
<accession>A0ABU7PC84</accession>
<proteinExistence type="predicted"/>
<dbReference type="Proteomes" id="UP001344658">
    <property type="component" value="Unassembled WGS sequence"/>
</dbReference>
<evidence type="ECO:0000313" key="3">
    <source>
        <dbReference type="Proteomes" id="UP001344658"/>
    </source>
</evidence>
<protein>
    <submittedName>
        <fullName evidence="2">DUF6113 family protein</fullName>
    </submittedName>
</protein>
<keyword evidence="1" id="KW-0472">Membrane</keyword>
<name>A0ABU7PC84_9ACTN</name>
<keyword evidence="3" id="KW-1185">Reference proteome</keyword>
<organism evidence="2 3">
    <name type="scientific">Actinacidiphila polyblastidii</name>
    <dbReference type="NCBI Taxonomy" id="3110430"/>
    <lineage>
        <taxon>Bacteria</taxon>
        <taxon>Bacillati</taxon>
        <taxon>Actinomycetota</taxon>
        <taxon>Actinomycetes</taxon>
        <taxon>Kitasatosporales</taxon>
        <taxon>Streptomycetaceae</taxon>
        <taxon>Actinacidiphila</taxon>
    </lineage>
</organism>
<feature type="transmembrane region" description="Helical" evidence="1">
    <location>
        <begin position="36"/>
        <end position="55"/>
    </location>
</feature>
<dbReference type="EMBL" id="JAZEWV010000011">
    <property type="protein sequence ID" value="MEE4543421.1"/>
    <property type="molecule type" value="Genomic_DNA"/>
</dbReference>
<gene>
    <name evidence="2" type="ORF">V2S66_15750</name>
</gene>
<evidence type="ECO:0000313" key="2">
    <source>
        <dbReference type="EMBL" id="MEE4543421.1"/>
    </source>
</evidence>
<feature type="transmembrane region" description="Helical" evidence="1">
    <location>
        <begin position="62"/>
        <end position="81"/>
    </location>
</feature>